<dbReference type="AlphaFoldDB" id="A0A381UU97"/>
<evidence type="ECO:0000256" key="1">
    <source>
        <dbReference type="SAM" id="MobiDB-lite"/>
    </source>
</evidence>
<organism evidence="2">
    <name type="scientific">marine metagenome</name>
    <dbReference type="NCBI Taxonomy" id="408172"/>
    <lineage>
        <taxon>unclassified sequences</taxon>
        <taxon>metagenomes</taxon>
        <taxon>ecological metagenomes</taxon>
    </lineage>
</organism>
<feature type="compositionally biased region" description="Basic and acidic residues" evidence="1">
    <location>
        <begin position="1"/>
        <end position="13"/>
    </location>
</feature>
<feature type="compositionally biased region" description="Polar residues" evidence="1">
    <location>
        <begin position="14"/>
        <end position="27"/>
    </location>
</feature>
<dbReference type="EMBL" id="UINC01007155">
    <property type="protein sequence ID" value="SVA31716.1"/>
    <property type="molecule type" value="Genomic_DNA"/>
</dbReference>
<feature type="compositionally biased region" description="Basic and acidic residues" evidence="1">
    <location>
        <begin position="68"/>
        <end position="82"/>
    </location>
</feature>
<gene>
    <name evidence="2" type="ORF">METZ01_LOCUS84570</name>
</gene>
<evidence type="ECO:0000313" key="2">
    <source>
        <dbReference type="EMBL" id="SVA31716.1"/>
    </source>
</evidence>
<feature type="region of interest" description="Disordered" evidence="1">
    <location>
        <begin position="1"/>
        <end position="82"/>
    </location>
</feature>
<reference evidence="2" key="1">
    <citation type="submission" date="2018-05" db="EMBL/GenBank/DDBJ databases">
        <authorList>
            <person name="Lanie J.A."/>
            <person name="Ng W.-L."/>
            <person name="Kazmierczak K.M."/>
            <person name="Andrzejewski T.M."/>
            <person name="Davidsen T.M."/>
            <person name="Wayne K.J."/>
            <person name="Tettelin H."/>
            <person name="Glass J.I."/>
            <person name="Rusch D."/>
            <person name="Podicherti R."/>
            <person name="Tsui H.-C.T."/>
            <person name="Winkler M.E."/>
        </authorList>
    </citation>
    <scope>NUCLEOTIDE SEQUENCE</scope>
</reference>
<name>A0A381UU97_9ZZZZ</name>
<accession>A0A381UU97</accession>
<sequence>MARLRQEERDWDNMKNQTTKPTTSLNGHSDEEYDMGTNPQMFTYGKNIAGREFTSSNMPQKYPRTMKRRWEDRDNDDKGMSA</sequence>
<protein>
    <submittedName>
        <fullName evidence="2">Uncharacterized protein</fullName>
    </submittedName>
</protein>
<proteinExistence type="predicted"/>